<dbReference type="Gene3D" id="1.10.720.30">
    <property type="entry name" value="SAP domain"/>
    <property type="match status" value="1"/>
</dbReference>
<dbReference type="InterPro" id="IPR036361">
    <property type="entry name" value="SAP_dom_sf"/>
</dbReference>
<keyword evidence="6" id="KW-1015">Disulfide bond</keyword>
<reference evidence="11" key="1">
    <citation type="journal article" date="2023" name="Mol. Biol. Evol.">
        <title>Third-Generation Sequencing Reveals the Adaptive Role of the Epigenome in Three Deep-Sea Polychaetes.</title>
        <authorList>
            <person name="Perez M."/>
            <person name="Aroh O."/>
            <person name="Sun Y."/>
            <person name="Lan Y."/>
            <person name="Juniper S.K."/>
            <person name="Young C.R."/>
            <person name="Angers B."/>
            <person name="Qian P.Y."/>
        </authorList>
    </citation>
    <scope>NUCLEOTIDE SEQUENCE</scope>
    <source>
        <strain evidence="11">P08H-3</strain>
    </source>
</reference>
<dbReference type="GO" id="GO:0005615">
    <property type="term" value="C:extracellular space"/>
    <property type="evidence" value="ECO:0007669"/>
    <property type="project" value="TreeGrafter"/>
</dbReference>
<dbReference type="PANTHER" id="PTHR12990:SF5">
    <property type="entry name" value="MESENCEPHALIC ASTROCYTE-DERIVED NEUROTROPHIC FACTOR HOMOLOG"/>
    <property type="match status" value="1"/>
</dbReference>
<evidence type="ECO:0000256" key="4">
    <source>
        <dbReference type="ARBA" id="ARBA00022525"/>
    </source>
</evidence>
<dbReference type="SUPFAM" id="SSF68906">
    <property type="entry name" value="SAP domain"/>
    <property type="match status" value="1"/>
</dbReference>
<dbReference type="Proteomes" id="UP001208570">
    <property type="component" value="Unassembled WGS sequence"/>
</dbReference>
<dbReference type="EMBL" id="JAODUP010000244">
    <property type="protein sequence ID" value="KAK2155264.1"/>
    <property type="molecule type" value="Genomic_DNA"/>
</dbReference>
<accession>A0AAD9JLG5</accession>
<evidence type="ECO:0000259" key="9">
    <source>
        <dbReference type="Pfam" id="PF10208"/>
    </source>
</evidence>
<sequence>MDYINRYALSLLTLAIFVVASNAKKLTEVTDQNCEVCLKFMTKFIDSLDPDVKSNPTKIEDEFRKACKSAKKAENRFCYYIGGLEESATSILGEMSKPVSWSMPADKVCMKIFRKDEQICDLKYEKTIDYATVDLKKLKVKDLKKILEDWDTSCKGCTEKSEFIQLIEDLMPQYAPEAAAKRRKTREDL</sequence>
<comment type="subcellular location">
    <subcellularLocation>
        <location evidence="1">Secreted</location>
    </subcellularLocation>
</comment>
<organism evidence="11 12">
    <name type="scientific">Paralvinella palmiformis</name>
    <dbReference type="NCBI Taxonomy" id="53620"/>
    <lineage>
        <taxon>Eukaryota</taxon>
        <taxon>Metazoa</taxon>
        <taxon>Spiralia</taxon>
        <taxon>Lophotrochozoa</taxon>
        <taxon>Annelida</taxon>
        <taxon>Polychaeta</taxon>
        <taxon>Sedentaria</taxon>
        <taxon>Canalipalpata</taxon>
        <taxon>Terebellida</taxon>
        <taxon>Terebelliformia</taxon>
        <taxon>Alvinellidae</taxon>
        <taxon>Paralvinella</taxon>
    </lineage>
</organism>
<dbReference type="FunFam" id="1.10.225.10:FF:000003">
    <property type="entry name" value="Mesencephalic astrocyte-derived neurotrophic factor"/>
    <property type="match status" value="1"/>
</dbReference>
<dbReference type="Gene3D" id="1.10.225.10">
    <property type="entry name" value="Saposin-like"/>
    <property type="match status" value="1"/>
</dbReference>
<gene>
    <name evidence="11" type="ORF">LSH36_244g01033</name>
</gene>
<dbReference type="Pfam" id="PF20145">
    <property type="entry name" value="ARMET_N"/>
    <property type="match status" value="1"/>
</dbReference>
<feature type="signal peptide" evidence="8">
    <location>
        <begin position="1"/>
        <end position="23"/>
    </location>
</feature>
<evidence type="ECO:0000256" key="6">
    <source>
        <dbReference type="ARBA" id="ARBA00023157"/>
    </source>
</evidence>
<proteinExistence type="inferred from homology"/>
<dbReference type="GO" id="GO:0005783">
    <property type="term" value="C:endoplasmic reticulum"/>
    <property type="evidence" value="ECO:0007669"/>
    <property type="project" value="TreeGrafter"/>
</dbReference>
<evidence type="ECO:0000256" key="1">
    <source>
        <dbReference type="ARBA" id="ARBA00004613"/>
    </source>
</evidence>
<evidence type="ECO:0000259" key="10">
    <source>
        <dbReference type="Pfam" id="PF20145"/>
    </source>
</evidence>
<evidence type="ECO:0000256" key="5">
    <source>
        <dbReference type="ARBA" id="ARBA00022729"/>
    </source>
</evidence>
<protein>
    <recommendedName>
        <fullName evidence="3">Mesencephalic astrocyte-derived neurotrophic factor homolog</fullName>
    </recommendedName>
    <alternativeName>
        <fullName evidence="7">MANF/CDNF-like protein</fullName>
    </alternativeName>
</protein>
<feature type="chain" id="PRO_5042245711" description="Mesencephalic astrocyte-derived neurotrophic factor homolog" evidence="8">
    <location>
        <begin position="24"/>
        <end position="189"/>
    </location>
</feature>
<keyword evidence="12" id="KW-1185">Reference proteome</keyword>
<keyword evidence="4" id="KW-0964">Secreted</keyword>
<dbReference type="InterPro" id="IPR045332">
    <property type="entry name" value="ARMET_N"/>
</dbReference>
<feature type="domain" description="ARMET C-terminal" evidence="9">
    <location>
        <begin position="132"/>
        <end position="174"/>
    </location>
</feature>
<evidence type="ECO:0000313" key="11">
    <source>
        <dbReference type="EMBL" id="KAK2155264.1"/>
    </source>
</evidence>
<feature type="domain" description="ARMET N-terminal" evidence="10">
    <location>
        <begin position="33"/>
        <end position="128"/>
    </location>
</feature>
<name>A0AAD9JLG5_9ANNE</name>
<evidence type="ECO:0000313" key="12">
    <source>
        <dbReference type="Proteomes" id="UP001208570"/>
    </source>
</evidence>
<comment type="caution">
    <text evidence="11">The sequence shown here is derived from an EMBL/GenBank/DDBJ whole genome shotgun (WGS) entry which is preliminary data.</text>
</comment>
<dbReference type="GO" id="GO:0071542">
    <property type="term" value="P:dopaminergic neuron differentiation"/>
    <property type="evidence" value="ECO:0007669"/>
    <property type="project" value="TreeGrafter"/>
</dbReference>
<evidence type="ECO:0000256" key="2">
    <source>
        <dbReference type="ARBA" id="ARBA00005617"/>
    </source>
</evidence>
<dbReference type="Pfam" id="PF10208">
    <property type="entry name" value="ARMET_C"/>
    <property type="match status" value="1"/>
</dbReference>
<keyword evidence="5 8" id="KW-0732">Signal</keyword>
<dbReference type="InterPro" id="IPR019345">
    <property type="entry name" value="ARMET_C"/>
</dbReference>
<evidence type="ECO:0000256" key="7">
    <source>
        <dbReference type="ARBA" id="ARBA00032923"/>
    </source>
</evidence>
<comment type="similarity">
    <text evidence="2">Belongs to the ARMET family.</text>
</comment>
<dbReference type="AlphaFoldDB" id="A0AAD9JLG5"/>
<dbReference type="InterPro" id="IPR045333">
    <property type="entry name" value="ARMET-like"/>
</dbReference>
<dbReference type="GO" id="GO:0031175">
    <property type="term" value="P:neuron projection development"/>
    <property type="evidence" value="ECO:0007669"/>
    <property type="project" value="TreeGrafter"/>
</dbReference>
<dbReference type="FunFam" id="1.10.720.30:FF:000003">
    <property type="entry name" value="Mesencephalic astrocyte-derived neurotrophic factor"/>
    <property type="match status" value="1"/>
</dbReference>
<dbReference type="PANTHER" id="PTHR12990">
    <property type="entry name" value="ARMET-LIKE PROTEIN"/>
    <property type="match status" value="1"/>
</dbReference>
<evidence type="ECO:0000256" key="8">
    <source>
        <dbReference type="SAM" id="SignalP"/>
    </source>
</evidence>
<evidence type="ECO:0000256" key="3">
    <source>
        <dbReference type="ARBA" id="ARBA00014267"/>
    </source>
</evidence>